<dbReference type="GO" id="GO:0003735">
    <property type="term" value="F:structural constituent of ribosome"/>
    <property type="evidence" value="ECO:0007669"/>
    <property type="project" value="InterPro"/>
</dbReference>
<sequence length="93" mass="10788">MTTILSNQTVGISQNVNIALKENPAFMKNPRGNLQRSSNHINVKLSFLGKKNKQLWVDEWSTSSIQFSTSYLKNLFWRKFKQVHHLDPGDFTH</sequence>
<gene>
    <name evidence="1" type="ORF">J1605_016964</name>
</gene>
<evidence type="ECO:0000313" key="2">
    <source>
        <dbReference type="Proteomes" id="UP001159641"/>
    </source>
</evidence>
<comment type="caution">
    <text evidence="1">The sequence shown here is derived from an EMBL/GenBank/DDBJ whole genome shotgun (WGS) entry which is preliminary data.</text>
</comment>
<dbReference type="Gene3D" id="3.90.930.12">
    <property type="entry name" value="Ribosomal protein L6, alpha-beta domain"/>
    <property type="match status" value="1"/>
</dbReference>
<accession>A0AB34HY87</accession>
<keyword evidence="2" id="KW-1185">Reference proteome</keyword>
<dbReference type="SUPFAM" id="SSF56053">
    <property type="entry name" value="Ribosomal protein L6"/>
    <property type="match status" value="1"/>
</dbReference>
<dbReference type="InterPro" id="IPR036789">
    <property type="entry name" value="Ribosomal_uL6-like_a/b-dom_sf"/>
</dbReference>
<dbReference type="EMBL" id="JAIQCJ010000154">
    <property type="protein sequence ID" value="KAJ8797762.1"/>
    <property type="molecule type" value="Genomic_DNA"/>
</dbReference>
<organism evidence="1 2">
    <name type="scientific">Eschrichtius robustus</name>
    <name type="common">California gray whale</name>
    <name type="synonym">Eschrichtius gibbosus</name>
    <dbReference type="NCBI Taxonomy" id="9764"/>
    <lineage>
        <taxon>Eukaryota</taxon>
        <taxon>Metazoa</taxon>
        <taxon>Chordata</taxon>
        <taxon>Craniata</taxon>
        <taxon>Vertebrata</taxon>
        <taxon>Euteleostomi</taxon>
        <taxon>Mammalia</taxon>
        <taxon>Eutheria</taxon>
        <taxon>Laurasiatheria</taxon>
        <taxon>Artiodactyla</taxon>
        <taxon>Whippomorpha</taxon>
        <taxon>Cetacea</taxon>
        <taxon>Mysticeti</taxon>
        <taxon>Eschrichtiidae</taxon>
        <taxon>Eschrichtius</taxon>
    </lineage>
</organism>
<dbReference type="GO" id="GO:0019843">
    <property type="term" value="F:rRNA binding"/>
    <property type="evidence" value="ECO:0007669"/>
    <property type="project" value="InterPro"/>
</dbReference>
<dbReference type="GO" id="GO:0006412">
    <property type="term" value="P:translation"/>
    <property type="evidence" value="ECO:0007669"/>
    <property type="project" value="InterPro"/>
</dbReference>
<reference evidence="1 2" key="1">
    <citation type="submission" date="2022-11" db="EMBL/GenBank/DDBJ databases">
        <title>Whole genome sequence of Eschrichtius robustus ER-17-0199.</title>
        <authorList>
            <person name="Bruniche-Olsen A."/>
            <person name="Black A.N."/>
            <person name="Fields C.J."/>
            <person name="Walden K."/>
            <person name="Dewoody J.A."/>
        </authorList>
    </citation>
    <scope>NUCLEOTIDE SEQUENCE [LARGE SCALE GENOMIC DNA]</scope>
    <source>
        <strain evidence="1">ER-17-0199</strain>
        <tissue evidence="1">Blubber</tissue>
    </source>
</reference>
<dbReference type="Proteomes" id="UP001159641">
    <property type="component" value="Unassembled WGS sequence"/>
</dbReference>
<evidence type="ECO:0000313" key="1">
    <source>
        <dbReference type="EMBL" id="KAJ8797762.1"/>
    </source>
</evidence>
<protein>
    <submittedName>
        <fullName evidence="1">Uncharacterized protein</fullName>
    </submittedName>
</protein>
<name>A0AB34HY87_ESCRO</name>
<dbReference type="AlphaFoldDB" id="A0AB34HY87"/>
<proteinExistence type="predicted"/>
<dbReference type="GO" id="GO:0005840">
    <property type="term" value="C:ribosome"/>
    <property type="evidence" value="ECO:0007669"/>
    <property type="project" value="InterPro"/>
</dbReference>